<reference evidence="3 5" key="2">
    <citation type="submission" date="2019-07" db="EMBL/GenBank/DDBJ databases">
        <title>Whole genome shotgun sequence of Acetobacter indonesiensis NBRC 16471.</title>
        <authorList>
            <person name="Hosoyama A."/>
            <person name="Uohara A."/>
            <person name="Ohji S."/>
            <person name="Ichikawa N."/>
        </authorList>
    </citation>
    <scope>NUCLEOTIDE SEQUENCE [LARGE SCALE GENOMIC DNA]</scope>
    <source>
        <strain evidence="3 5">NBRC 16471</strain>
    </source>
</reference>
<feature type="domain" description="Glycosyltransferase 2-like" evidence="1">
    <location>
        <begin position="348"/>
        <end position="467"/>
    </location>
</feature>
<keyword evidence="2" id="KW-0808">Transferase</keyword>
<proteinExistence type="predicted"/>
<reference evidence="2 4" key="1">
    <citation type="submission" date="2012-11" db="EMBL/GenBank/DDBJ databases">
        <title>Whole genome sequence of Acetobacter indonesiensis 5H-1.</title>
        <authorList>
            <person name="Azuma Y."/>
            <person name="Higashiura N."/>
            <person name="Hirakawa H."/>
            <person name="Matsushita K."/>
        </authorList>
    </citation>
    <scope>NUCLEOTIDE SEQUENCE [LARGE SCALE GENOMIC DNA]</scope>
    <source>
        <strain evidence="2 4">5H-1</strain>
    </source>
</reference>
<dbReference type="GO" id="GO:0016740">
    <property type="term" value="F:transferase activity"/>
    <property type="evidence" value="ECO:0007669"/>
    <property type="project" value="UniProtKB-KW"/>
</dbReference>
<dbReference type="Proteomes" id="UP000032673">
    <property type="component" value="Unassembled WGS sequence"/>
</dbReference>
<protein>
    <submittedName>
        <fullName evidence="2">Glycosyl transferase</fullName>
    </submittedName>
</protein>
<dbReference type="InterPro" id="IPR001173">
    <property type="entry name" value="Glyco_trans_2-like"/>
</dbReference>
<dbReference type="AlphaFoldDB" id="A0A6N3T8Z8"/>
<dbReference type="Pfam" id="PF13692">
    <property type="entry name" value="Glyco_trans_1_4"/>
    <property type="match status" value="1"/>
</dbReference>
<accession>A0A6N3T8Z8</accession>
<dbReference type="Gene3D" id="3.90.550.10">
    <property type="entry name" value="Spore Coat Polysaccharide Biosynthesis Protein SpsA, Chain A"/>
    <property type="match status" value="1"/>
</dbReference>
<evidence type="ECO:0000259" key="1">
    <source>
        <dbReference type="Pfam" id="PF00535"/>
    </source>
</evidence>
<dbReference type="EMBL" id="BJXQ01000012">
    <property type="protein sequence ID" value="GEN04059.1"/>
    <property type="molecule type" value="Genomic_DNA"/>
</dbReference>
<evidence type="ECO:0000313" key="2">
    <source>
        <dbReference type="EMBL" id="GAN62551.1"/>
    </source>
</evidence>
<dbReference type="SUPFAM" id="SSF53448">
    <property type="entry name" value="Nucleotide-diphospho-sugar transferases"/>
    <property type="match status" value="1"/>
</dbReference>
<dbReference type="InterPro" id="IPR029044">
    <property type="entry name" value="Nucleotide-diphossugar_trans"/>
</dbReference>
<gene>
    <name evidence="2" type="ORF">Abin_009_024</name>
    <name evidence="3" type="ORF">AIN02nite_20840</name>
</gene>
<keyword evidence="4" id="KW-1185">Reference proteome</keyword>
<dbReference type="RefSeq" id="WP_048845090.1">
    <property type="nucleotide sequence ID" value="NZ_BAMW01000009.1"/>
</dbReference>
<dbReference type="Gene3D" id="3.40.50.2000">
    <property type="entry name" value="Glycogen Phosphorylase B"/>
    <property type="match status" value="1"/>
</dbReference>
<dbReference type="SUPFAM" id="SSF53756">
    <property type="entry name" value="UDP-Glycosyltransferase/glycogen phosphorylase"/>
    <property type="match status" value="1"/>
</dbReference>
<evidence type="ECO:0000313" key="5">
    <source>
        <dbReference type="Proteomes" id="UP000321104"/>
    </source>
</evidence>
<name>A0A6N3T8Z8_9PROT</name>
<dbReference type="PANTHER" id="PTHR43179:SF7">
    <property type="entry name" value="RHAMNOSYLTRANSFERASE WBBL"/>
    <property type="match status" value="1"/>
</dbReference>
<dbReference type="EMBL" id="BAMW01000009">
    <property type="protein sequence ID" value="GAN62551.1"/>
    <property type="molecule type" value="Genomic_DNA"/>
</dbReference>
<comment type="caution">
    <text evidence="3">The sequence shown here is derived from an EMBL/GenBank/DDBJ whole genome shotgun (WGS) entry which is preliminary data.</text>
</comment>
<evidence type="ECO:0000313" key="3">
    <source>
        <dbReference type="EMBL" id="GEN04059.1"/>
    </source>
</evidence>
<dbReference type="PANTHER" id="PTHR43179">
    <property type="entry name" value="RHAMNOSYLTRANSFERASE WBBL"/>
    <property type="match status" value="1"/>
</dbReference>
<dbReference type="Pfam" id="PF00535">
    <property type="entry name" value="Glycos_transf_2"/>
    <property type="match status" value="1"/>
</dbReference>
<organism evidence="3 5">
    <name type="scientific">Acetobacter indonesiensis</name>
    <dbReference type="NCBI Taxonomy" id="104101"/>
    <lineage>
        <taxon>Bacteria</taxon>
        <taxon>Pseudomonadati</taxon>
        <taxon>Pseudomonadota</taxon>
        <taxon>Alphaproteobacteria</taxon>
        <taxon>Acetobacterales</taxon>
        <taxon>Acetobacteraceae</taxon>
        <taxon>Acetobacter</taxon>
    </lineage>
</organism>
<evidence type="ECO:0000313" key="4">
    <source>
        <dbReference type="Proteomes" id="UP000032673"/>
    </source>
</evidence>
<sequence>MSLSENRKKFDWSAFDLEWYKKRYQPVLSFFNVKSDEEIRRFYETRGPALKHSPNLFFDEAWYISRYPVVVDHVAAGDYVSGFDHYCKVGFWSCNPHWLFDEDYYRRNFLDFPIETLAENGFRNGYDHYLNQGGRLHCASSPFFDPAVFLADAPDFVVNVDDGPYISLLKALPNADLQMRRFSPYFDPEWYLETYPEVKREAFLWNGPLHHYLANAKPTYYNPNAYFSEQFYAKAYEDVADAVKHGAFRNCYEHFVKNGQYELRQPAEDVKLRVYAENPKVKSEIAAHTFPSVFVHYIAHGGIVEETGYTAHEREYISKSVYQDMCRVRLPLLLRSGLDFSYEKPEISVIIIVHNNFAMTMSALASLRANYAGSLQVILVDSGSSDETRHIERFVKGLDVIRALGNVGFLMGCNEALGHVKADFTLYLNNDLELMPNALENAVARFAKEPNAGAVGAKLVRTNGLLQEAGSIIWGDGGVCGYLRDHMPDSPEANYVRSVDFCSGAFLLVRTDLLRQLSGFDPDYAPAYFEETDLCVRIRQKGADVVYDPAVVVVHYEYGTSGTLESNQMMVVNQQKFIEKNRAYIETRPARNPHQDLWARSAVPATKNVLFIEDFLPFRHLGSGFTRSNDVITAMVKSLGCHVTVYPVFRPMGMVDDTYTGFPDRAEIVANKGLEDLAGFLNSRPGYYDVIWVARTHNAERLAPVLAECAGALSGCSVVLDTEAVASGRELQKWALKGEQPQHSLEEMLQKEFRSAGIAQKLVAVNQKDATTLRRLGHQDVSVLGHLQSAHRFTPGFTERQDILFVGAVHDRDSPNLDSLIWFANEVLPLFDPHLPPDVKFRICGYTNPDIDLKKILAHPRVDVVGRVEDVTPYYNAHRVFVAPTRFAGGIPYKLHEAAAHGIPIVASDILCEQVGWQSGEDLLGAATGNAAAFAHAVVSLYQDRTLWQKIRRNELRRVAVENEPAAYVRTIQTILDVPARNPEYLC</sequence>
<dbReference type="Proteomes" id="UP000321104">
    <property type="component" value="Unassembled WGS sequence"/>
</dbReference>
<dbReference type="CDD" id="cd04186">
    <property type="entry name" value="GT_2_like_c"/>
    <property type="match status" value="1"/>
</dbReference>